<dbReference type="Gene3D" id="2.10.110.10">
    <property type="entry name" value="Cysteine Rich Protein"/>
    <property type="match status" value="1"/>
</dbReference>
<evidence type="ECO:0000313" key="9">
    <source>
        <dbReference type="Proteomes" id="UP000053201"/>
    </source>
</evidence>
<evidence type="ECO:0000256" key="3">
    <source>
        <dbReference type="ARBA" id="ARBA00023038"/>
    </source>
</evidence>
<evidence type="ECO:0000256" key="1">
    <source>
        <dbReference type="ARBA" id="ARBA00022723"/>
    </source>
</evidence>
<evidence type="ECO:0000256" key="4">
    <source>
        <dbReference type="PROSITE-ProRule" id="PRU00125"/>
    </source>
</evidence>
<dbReference type="eggNOG" id="KOG1700">
    <property type="taxonomic scope" value="Eukaryota"/>
</dbReference>
<dbReference type="PROSITE" id="PS00478">
    <property type="entry name" value="LIM_DOMAIN_1"/>
    <property type="match status" value="1"/>
</dbReference>
<proteinExistence type="predicted"/>
<dbReference type="SMART" id="SM00132">
    <property type="entry name" value="LIM"/>
    <property type="match status" value="1"/>
</dbReference>
<feature type="region of interest" description="Disordered" evidence="6">
    <location>
        <begin position="99"/>
        <end position="136"/>
    </location>
</feature>
<dbReference type="VEuPathDB" id="FungiDB:SPPG_02646"/>
<dbReference type="GeneID" id="27686216"/>
<dbReference type="EMBL" id="KQ257453">
    <property type="protein sequence ID" value="KND02152.1"/>
    <property type="molecule type" value="Genomic_DNA"/>
</dbReference>
<keyword evidence="2 4" id="KW-0862">Zinc</keyword>
<evidence type="ECO:0000256" key="2">
    <source>
        <dbReference type="ARBA" id="ARBA00022833"/>
    </source>
</evidence>
<sequence length="283" mass="30771">MTVDTLANIPSPSVPGAPATVKDGCFVCQKVVYPMDKLNADDKIFHKTCLRCGHCKKVLSLGNYAALNGIFYCKPHFKQLFALKGNYSDGFKASEAAAQKIDDQQDTPKSSSPSNSSPPPQPQQQQKSLPSSTSTTPVLVRKASVASLSLNTSEGMAGRGCQDNMTSPRQLRRSPSMALAERMAAFTVQDEPVVSKQVVSPSEAPKGVVGDKISIYGNLTASSEKLTVAESTAIKLKDEEIEQLHRDLEQQRNHSVALEKEIVRLKALLQEKEQVITTLQQQN</sequence>
<dbReference type="PANTHER" id="PTHR24206">
    <property type="entry name" value="OS06G0237300 PROTEIN"/>
    <property type="match status" value="1"/>
</dbReference>
<dbReference type="CDD" id="cd09358">
    <property type="entry name" value="LIM_Mical_like"/>
    <property type="match status" value="1"/>
</dbReference>
<keyword evidence="1 4" id="KW-0479">Metal-binding</keyword>
<dbReference type="InParanoid" id="A0A0L0HM29"/>
<feature type="compositionally biased region" description="Low complexity" evidence="6">
    <location>
        <begin position="123"/>
        <end position="136"/>
    </location>
</feature>
<feature type="coiled-coil region" evidence="5">
    <location>
        <begin position="234"/>
        <end position="282"/>
    </location>
</feature>
<evidence type="ECO:0000259" key="7">
    <source>
        <dbReference type="PROSITE" id="PS50023"/>
    </source>
</evidence>
<dbReference type="InterPro" id="IPR001781">
    <property type="entry name" value="Znf_LIM"/>
</dbReference>
<feature type="domain" description="LIM zinc-binding" evidence="7">
    <location>
        <begin position="23"/>
        <end position="83"/>
    </location>
</feature>
<organism evidence="8 9">
    <name type="scientific">Spizellomyces punctatus (strain DAOM BR117)</name>
    <dbReference type="NCBI Taxonomy" id="645134"/>
    <lineage>
        <taxon>Eukaryota</taxon>
        <taxon>Fungi</taxon>
        <taxon>Fungi incertae sedis</taxon>
        <taxon>Chytridiomycota</taxon>
        <taxon>Chytridiomycota incertae sedis</taxon>
        <taxon>Chytridiomycetes</taxon>
        <taxon>Spizellomycetales</taxon>
        <taxon>Spizellomycetaceae</taxon>
        <taxon>Spizellomyces</taxon>
    </lineage>
</organism>
<dbReference type="STRING" id="645134.A0A0L0HM29"/>
<keyword evidence="9" id="KW-1185">Reference proteome</keyword>
<evidence type="ECO:0000256" key="5">
    <source>
        <dbReference type="SAM" id="Coils"/>
    </source>
</evidence>
<dbReference type="PROSITE" id="PS50023">
    <property type="entry name" value="LIM_DOMAIN_2"/>
    <property type="match status" value="1"/>
</dbReference>
<dbReference type="GO" id="GO:0046872">
    <property type="term" value="F:metal ion binding"/>
    <property type="evidence" value="ECO:0007669"/>
    <property type="project" value="UniProtKB-KW"/>
</dbReference>
<dbReference type="SUPFAM" id="SSF57716">
    <property type="entry name" value="Glucocorticoid receptor-like (DNA-binding domain)"/>
    <property type="match status" value="2"/>
</dbReference>
<dbReference type="Pfam" id="PF00412">
    <property type="entry name" value="LIM"/>
    <property type="match status" value="1"/>
</dbReference>
<name>A0A0L0HM29_SPIPD</name>
<feature type="region of interest" description="Disordered" evidence="6">
    <location>
        <begin position="151"/>
        <end position="174"/>
    </location>
</feature>
<evidence type="ECO:0000313" key="8">
    <source>
        <dbReference type="EMBL" id="KND02152.1"/>
    </source>
</evidence>
<gene>
    <name evidence="8" type="ORF">SPPG_02646</name>
</gene>
<dbReference type="AlphaFoldDB" id="A0A0L0HM29"/>
<keyword evidence="3 4" id="KW-0440">LIM domain</keyword>
<protein>
    <recommendedName>
        <fullName evidence="7">LIM zinc-binding domain-containing protein</fullName>
    </recommendedName>
</protein>
<dbReference type="RefSeq" id="XP_016610191.1">
    <property type="nucleotide sequence ID" value="XM_016750927.1"/>
</dbReference>
<accession>A0A0L0HM29</accession>
<keyword evidence="5" id="KW-0175">Coiled coil</keyword>
<dbReference type="Proteomes" id="UP000053201">
    <property type="component" value="Unassembled WGS sequence"/>
</dbReference>
<dbReference type="FunFam" id="2.10.110.10:FF:000002">
    <property type="entry name" value="LIM domain and actin-binding 1"/>
    <property type="match status" value="1"/>
</dbReference>
<reference evidence="8 9" key="1">
    <citation type="submission" date="2009-08" db="EMBL/GenBank/DDBJ databases">
        <title>The Genome Sequence of Spizellomyces punctatus strain DAOM BR117.</title>
        <authorList>
            <consortium name="The Broad Institute Genome Sequencing Platform"/>
            <person name="Russ C."/>
            <person name="Cuomo C."/>
            <person name="Shea T."/>
            <person name="Young S.K."/>
            <person name="Zeng Q."/>
            <person name="Koehrsen M."/>
            <person name="Haas B."/>
            <person name="Borodovsky M."/>
            <person name="Guigo R."/>
            <person name="Alvarado L."/>
            <person name="Berlin A."/>
            <person name="Bochicchio J."/>
            <person name="Borenstein D."/>
            <person name="Chapman S."/>
            <person name="Chen Z."/>
            <person name="Engels R."/>
            <person name="Freedman E."/>
            <person name="Gellesch M."/>
            <person name="Goldberg J."/>
            <person name="Griggs A."/>
            <person name="Gujja S."/>
            <person name="Heiman D."/>
            <person name="Hepburn T."/>
            <person name="Howarth C."/>
            <person name="Jen D."/>
            <person name="Larson L."/>
            <person name="Lewis B."/>
            <person name="Mehta T."/>
            <person name="Park D."/>
            <person name="Pearson M."/>
            <person name="Roberts A."/>
            <person name="Saif S."/>
            <person name="Shenoy N."/>
            <person name="Sisk P."/>
            <person name="Stolte C."/>
            <person name="Sykes S."/>
            <person name="Thomson T."/>
            <person name="Walk T."/>
            <person name="White J."/>
            <person name="Yandava C."/>
            <person name="Burger G."/>
            <person name="Gray M.W."/>
            <person name="Holland P.W.H."/>
            <person name="King N."/>
            <person name="Lang F.B.F."/>
            <person name="Roger A.J."/>
            <person name="Ruiz-Trillo I."/>
            <person name="Lander E."/>
            <person name="Nusbaum C."/>
        </authorList>
    </citation>
    <scope>NUCLEOTIDE SEQUENCE [LARGE SCALE GENOMIC DNA]</scope>
    <source>
        <strain evidence="8 9">DAOM BR117</strain>
    </source>
</reference>
<evidence type="ECO:0000256" key="6">
    <source>
        <dbReference type="SAM" id="MobiDB-lite"/>
    </source>
</evidence>